<dbReference type="Gene3D" id="2.40.160.50">
    <property type="entry name" value="membrane protein fhac: a member of the omp85/tpsb transporter family"/>
    <property type="match status" value="1"/>
</dbReference>
<dbReference type="PROSITE" id="PS51779">
    <property type="entry name" value="POTRA"/>
    <property type="match status" value="1"/>
</dbReference>
<keyword evidence="11" id="KW-1185">Reference proteome</keyword>
<keyword evidence="4" id="KW-1134">Transmembrane beta strand</keyword>
<evidence type="ECO:0000256" key="7">
    <source>
        <dbReference type="ARBA" id="ARBA00023136"/>
    </source>
</evidence>
<organism evidence="10 11">
    <name type="scientific">Lusitaniella coriacea LEGE 07157</name>
    <dbReference type="NCBI Taxonomy" id="945747"/>
    <lineage>
        <taxon>Bacteria</taxon>
        <taxon>Bacillati</taxon>
        <taxon>Cyanobacteriota</taxon>
        <taxon>Cyanophyceae</taxon>
        <taxon>Spirulinales</taxon>
        <taxon>Lusitaniellaceae</taxon>
        <taxon>Lusitaniella</taxon>
    </lineage>
</organism>
<evidence type="ECO:0000256" key="8">
    <source>
        <dbReference type="ARBA" id="ARBA00023237"/>
    </source>
</evidence>
<dbReference type="InterPro" id="IPR013686">
    <property type="entry name" value="Polypept-transport_assoc_ShlB"/>
</dbReference>
<dbReference type="Pfam" id="PF03865">
    <property type="entry name" value="ShlB"/>
    <property type="match status" value="1"/>
</dbReference>
<dbReference type="PANTHER" id="PTHR34597:SF3">
    <property type="entry name" value="OUTER MEMBRANE TRANSPORTER CDIB"/>
    <property type="match status" value="1"/>
</dbReference>
<evidence type="ECO:0000313" key="11">
    <source>
        <dbReference type="Proteomes" id="UP000654482"/>
    </source>
</evidence>
<dbReference type="GO" id="GO:0098046">
    <property type="term" value="C:type V protein secretion system complex"/>
    <property type="evidence" value="ECO:0007669"/>
    <property type="project" value="TreeGrafter"/>
</dbReference>
<evidence type="ECO:0000256" key="5">
    <source>
        <dbReference type="ARBA" id="ARBA00022692"/>
    </source>
</evidence>
<evidence type="ECO:0000313" key="10">
    <source>
        <dbReference type="EMBL" id="MBE9116633.1"/>
    </source>
</evidence>
<keyword evidence="6" id="KW-0653">Protein transport</keyword>
<dbReference type="GO" id="GO:0009279">
    <property type="term" value="C:cell outer membrane"/>
    <property type="evidence" value="ECO:0007669"/>
    <property type="project" value="UniProtKB-SubCell"/>
</dbReference>
<dbReference type="Proteomes" id="UP000654482">
    <property type="component" value="Unassembled WGS sequence"/>
</dbReference>
<keyword evidence="8" id="KW-0998">Cell outer membrane</keyword>
<keyword evidence="7" id="KW-0472">Membrane</keyword>
<gene>
    <name evidence="10" type="ORF">IQ249_12050</name>
</gene>
<proteinExistence type="inferred from homology"/>
<dbReference type="Gene3D" id="3.10.20.310">
    <property type="entry name" value="membrane protein fhac"/>
    <property type="match status" value="1"/>
</dbReference>
<evidence type="ECO:0000256" key="2">
    <source>
        <dbReference type="ARBA" id="ARBA00009055"/>
    </source>
</evidence>
<dbReference type="InterPro" id="IPR051544">
    <property type="entry name" value="TPS_OM_transporter"/>
</dbReference>
<sequence>MGLTLSSPSNPLLWDASIRLDALQGERVGELSFLAQVPVLPDDQTPDITPGLIAPQQPEALPEEPLPSLEELLQSPTEPPTGETRPEDIPGTIVVTQFEIIGSTVFSQEELGKALEEFTNRPITFAELLEAQEKVSQYYRDRGYITSGAFIPEQPIEGGTVKIEVIEGEIEEIRIEGLERLNPGYIRSRINRAISPPLNQQKLIDALQLLQLNPLIENFTVELAAGSRPGRSILDVQVTEANPLHFRLLIDNQRSPSVGSFRRKAEFSHDNVLGLGDRFNFSFVNTDGSNTIDNLSYTLPINPRNGTISFAHVRSRSRIIEEPFTPLDIQSASENYELTFRQPLIESATEDFALGVSFSRQESRTVLGFLNIGPFPLSPGSEANGETKISALRFFQEYTQRSSEDVFAARSQFSLGVDWFNATINANPPDSHFFAWRGQLQYLRLLAPDTLLLFRADFQIADRPLVPLEQFSAGGALSVRGYRQDLLLADNGFFASAEARFPILHLPESDILLQIAPFFDLATVWNFSDNEVEIDTPTISSIGVGLLLRMGRNFNARLDWGIPLVEVNSERKSWQENGIYFSVEYRI</sequence>
<dbReference type="Pfam" id="PF08479">
    <property type="entry name" value="POTRA_2"/>
    <property type="match status" value="1"/>
</dbReference>
<keyword evidence="3" id="KW-0813">Transport</keyword>
<evidence type="ECO:0000256" key="4">
    <source>
        <dbReference type="ARBA" id="ARBA00022452"/>
    </source>
</evidence>
<protein>
    <submittedName>
        <fullName evidence="10">ShlB/FhaC/HecB family hemolysin secretion/activation protein</fullName>
    </submittedName>
</protein>
<comment type="subcellular location">
    <subcellularLocation>
        <location evidence="1">Cell outer membrane</location>
    </subcellularLocation>
</comment>
<evidence type="ECO:0000256" key="6">
    <source>
        <dbReference type="ARBA" id="ARBA00022927"/>
    </source>
</evidence>
<dbReference type="EMBL" id="JADEWZ010000016">
    <property type="protein sequence ID" value="MBE9116633.1"/>
    <property type="molecule type" value="Genomic_DNA"/>
</dbReference>
<feature type="domain" description="POTRA" evidence="9">
    <location>
        <begin position="93"/>
        <end position="168"/>
    </location>
</feature>
<dbReference type="InterPro" id="IPR005565">
    <property type="entry name" value="Hemolysn_activator_HlyB_C"/>
</dbReference>
<dbReference type="GO" id="GO:0008320">
    <property type="term" value="F:protein transmembrane transporter activity"/>
    <property type="evidence" value="ECO:0007669"/>
    <property type="project" value="TreeGrafter"/>
</dbReference>
<evidence type="ECO:0000256" key="1">
    <source>
        <dbReference type="ARBA" id="ARBA00004442"/>
    </source>
</evidence>
<comment type="similarity">
    <text evidence="2">Belongs to the TPS (TC 1.B.20) family.</text>
</comment>
<dbReference type="InterPro" id="IPR034746">
    <property type="entry name" value="POTRA"/>
</dbReference>
<reference evidence="10" key="1">
    <citation type="submission" date="2020-10" db="EMBL/GenBank/DDBJ databases">
        <authorList>
            <person name="Castelo-Branco R."/>
            <person name="Eusebio N."/>
            <person name="Adriana R."/>
            <person name="Vieira A."/>
            <person name="Brugerolle De Fraissinette N."/>
            <person name="Rezende De Castro R."/>
            <person name="Schneider M.P."/>
            <person name="Vasconcelos V."/>
            <person name="Leao P.N."/>
        </authorList>
    </citation>
    <scope>NUCLEOTIDE SEQUENCE</scope>
    <source>
        <strain evidence="10">LEGE 07157</strain>
    </source>
</reference>
<dbReference type="AlphaFoldDB" id="A0A8J7DWZ3"/>
<dbReference type="GO" id="GO:0046819">
    <property type="term" value="P:protein secretion by the type V secretion system"/>
    <property type="evidence" value="ECO:0007669"/>
    <property type="project" value="TreeGrafter"/>
</dbReference>
<dbReference type="PANTHER" id="PTHR34597">
    <property type="entry name" value="SLR1661 PROTEIN"/>
    <property type="match status" value="1"/>
</dbReference>
<evidence type="ECO:0000259" key="9">
    <source>
        <dbReference type="PROSITE" id="PS51779"/>
    </source>
</evidence>
<name>A0A8J7DWZ3_9CYAN</name>
<comment type="caution">
    <text evidence="10">The sequence shown here is derived from an EMBL/GenBank/DDBJ whole genome shotgun (WGS) entry which is preliminary data.</text>
</comment>
<accession>A0A8J7DWZ3</accession>
<keyword evidence="5" id="KW-0812">Transmembrane</keyword>
<evidence type="ECO:0000256" key="3">
    <source>
        <dbReference type="ARBA" id="ARBA00022448"/>
    </source>
</evidence>